<evidence type="ECO:0000313" key="7">
    <source>
        <dbReference type="EMBL" id="UXY16901.1"/>
    </source>
</evidence>
<evidence type="ECO:0000256" key="5">
    <source>
        <dbReference type="SAM" id="MobiDB-lite"/>
    </source>
</evidence>
<dbReference type="InterPro" id="IPR007450">
    <property type="entry name" value="BamE_dom"/>
</dbReference>
<dbReference type="Gene3D" id="3.30.1450.10">
    <property type="match status" value="1"/>
</dbReference>
<dbReference type="PANTHER" id="PTHR37482">
    <property type="entry name" value="OUTER MEMBRANE PROTEIN ASSEMBLY FACTOR BAME"/>
    <property type="match status" value="1"/>
</dbReference>
<keyword evidence="4" id="KW-0564">Palmitate</keyword>
<dbReference type="HAMAP" id="MF_00925">
    <property type="entry name" value="OM_assembly_BamE"/>
    <property type="match status" value="1"/>
</dbReference>
<evidence type="ECO:0000256" key="2">
    <source>
        <dbReference type="ARBA" id="ARBA00023136"/>
    </source>
</evidence>
<dbReference type="PROSITE" id="PS51257">
    <property type="entry name" value="PROKAR_LIPOPROTEIN"/>
    <property type="match status" value="1"/>
</dbReference>
<comment type="subunit">
    <text evidence="4">Part of the Bam complex.</text>
</comment>
<evidence type="ECO:0000256" key="1">
    <source>
        <dbReference type="ARBA" id="ARBA00022729"/>
    </source>
</evidence>
<evidence type="ECO:0000256" key="3">
    <source>
        <dbReference type="ARBA" id="ARBA00023237"/>
    </source>
</evidence>
<feature type="compositionally biased region" description="Basic and acidic residues" evidence="5">
    <location>
        <begin position="146"/>
        <end position="156"/>
    </location>
</feature>
<comment type="subcellular location">
    <subcellularLocation>
        <location evidence="4">Cell outer membrane</location>
        <topology evidence="4">Lipid-anchor</topology>
    </subcellularLocation>
</comment>
<comment type="function">
    <text evidence="4">Part of the outer membrane protein assembly complex, which is involved in assembly and insertion of beta-barrel proteins into the outer membrane.</text>
</comment>
<dbReference type="EMBL" id="CP106753">
    <property type="protein sequence ID" value="UXY16901.1"/>
    <property type="molecule type" value="Genomic_DNA"/>
</dbReference>
<accession>A0ABY6DTT6</accession>
<keyword evidence="2 4" id="KW-0472">Membrane</keyword>
<keyword evidence="4" id="KW-0449">Lipoprotein</keyword>
<evidence type="ECO:0000256" key="4">
    <source>
        <dbReference type="HAMAP-Rule" id="MF_00925"/>
    </source>
</evidence>
<feature type="domain" description="Outer membrane protein assembly factor BamE" evidence="6">
    <location>
        <begin position="36"/>
        <end position="105"/>
    </location>
</feature>
<protein>
    <recommendedName>
        <fullName evidence="4">Outer membrane protein assembly factor BamE</fullName>
    </recommendedName>
</protein>
<keyword evidence="8" id="KW-1185">Reference proteome</keyword>
<dbReference type="Proteomes" id="UP001061302">
    <property type="component" value="Chromosome"/>
</dbReference>
<organism evidence="7 8">
    <name type="scientific">Chitiniphilus purpureus</name>
    <dbReference type="NCBI Taxonomy" id="2981137"/>
    <lineage>
        <taxon>Bacteria</taxon>
        <taxon>Pseudomonadati</taxon>
        <taxon>Pseudomonadota</taxon>
        <taxon>Betaproteobacteria</taxon>
        <taxon>Neisseriales</taxon>
        <taxon>Chitinibacteraceae</taxon>
        <taxon>Chitiniphilus</taxon>
    </lineage>
</organism>
<keyword evidence="3 4" id="KW-0998">Cell outer membrane</keyword>
<dbReference type="PANTHER" id="PTHR37482:SF1">
    <property type="entry name" value="OUTER MEMBRANE PROTEIN ASSEMBLY FACTOR BAME"/>
    <property type="match status" value="1"/>
</dbReference>
<feature type="region of interest" description="Disordered" evidence="5">
    <location>
        <begin position="107"/>
        <end position="156"/>
    </location>
</feature>
<evidence type="ECO:0000313" key="8">
    <source>
        <dbReference type="Proteomes" id="UP001061302"/>
    </source>
</evidence>
<name>A0ABY6DTT6_9NEIS</name>
<reference evidence="7" key="1">
    <citation type="submission" date="2022-10" db="EMBL/GenBank/DDBJ databases">
        <title>Chitiniphilus purpureus sp. nov., a novel chitin-degrading bacterium isolated from crawfish pond sediment.</title>
        <authorList>
            <person name="Li K."/>
        </authorList>
    </citation>
    <scope>NUCLEOTIDE SEQUENCE</scope>
    <source>
        <strain evidence="7">CD1</strain>
    </source>
</reference>
<dbReference type="InterPro" id="IPR037873">
    <property type="entry name" value="BamE-like"/>
</dbReference>
<gene>
    <name evidence="4 7" type="primary">bamE</name>
    <name evidence="7" type="ORF">N8I74_07765</name>
</gene>
<sequence length="156" mass="17051">MHIIKPILSTLTLVGALSGCGLLNAVPHYKLDIPQGNEVTADKVAGLKAGMTRNQVRFLLGTPLLADPFHATRWDYVYSDAKGGQLQRRHALAVFFEDDRLVRWEGDTLPAPPAKPETRLDAAPKAEAQTLSAERDPAEAEPGSELEVKPIVDKEF</sequence>
<proteinExistence type="inferred from homology"/>
<evidence type="ECO:0000259" key="6">
    <source>
        <dbReference type="Pfam" id="PF04355"/>
    </source>
</evidence>
<dbReference type="InterPro" id="IPR026592">
    <property type="entry name" value="BamE"/>
</dbReference>
<keyword evidence="1 4" id="KW-0732">Signal</keyword>
<dbReference type="Pfam" id="PF04355">
    <property type="entry name" value="BamE"/>
    <property type="match status" value="1"/>
</dbReference>
<dbReference type="RefSeq" id="WP_263126314.1">
    <property type="nucleotide sequence ID" value="NZ_CP106753.1"/>
</dbReference>
<comment type="similarity">
    <text evidence="4">Belongs to the BamE family.</text>
</comment>